<evidence type="ECO:0000256" key="6">
    <source>
        <dbReference type="ARBA" id="ARBA00022737"/>
    </source>
</evidence>
<dbReference type="FunFam" id="2.60.40.10:FF:000047">
    <property type="entry name" value="Contactin 1"/>
    <property type="match status" value="1"/>
</dbReference>
<keyword evidence="7" id="KW-0130">Cell adhesion</keyword>
<dbReference type="Gene3D" id="2.60.40.10">
    <property type="entry name" value="Immunoglobulins"/>
    <property type="match status" value="10"/>
</dbReference>
<feature type="region of interest" description="Disordered" evidence="14">
    <location>
        <begin position="1"/>
        <end position="52"/>
    </location>
</feature>
<keyword evidence="10" id="KW-0325">Glycoprotein</keyword>
<dbReference type="FunCoup" id="W5KFX2">
    <property type="interactions" value="371"/>
</dbReference>
<reference evidence="18" key="1">
    <citation type="submission" date="2013-03" db="EMBL/GenBank/DDBJ databases">
        <authorList>
            <person name="Jeffery W."/>
            <person name="Warren W."/>
            <person name="Wilson R.K."/>
        </authorList>
    </citation>
    <scope>NUCLEOTIDE SEQUENCE</scope>
    <source>
        <strain evidence="18">female</strain>
    </source>
</reference>
<feature type="region of interest" description="Disordered" evidence="14">
    <location>
        <begin position="686"/>
        <end position="712"/>
    </location>
</feature>
<evidence type="ECO:0000256" key="4">
    <source>
        <dbReference type="ARBA" id="ARBA00022622"/>
    </source>
</evidence>
<protein>
    <recommendedName>
        <fullName evidence="13">Contactin-5</fullName>
    </recommendedName>
</protein>
<dbReference type="GO" id="GO:0007420">
    <property type="term" value="P:brain development"/>
    <property type="evidence" value="ECO:0007669"/>
    <property type="project" value="TreeGrafter"/>
</dbReference>
<dbReference type="PANTHER" id="PTHR44170:SF17">
    <property type="entry name" value="CONTACTIN-5"/>
    <property type="match status" value="1"/>
</dbReference>
<dbReference type="CDD" id="cd00063">
    <property type="entry name" value="FN3"/>
    <property type="match status" value="4"/>
</dbReference>
<feature type="domain" description="Fibronectin type-III" evidence="16">
    <location>
        <begin position="705"/>
        <end position="802"/>
    </location>
</feature>
<dbReference type="InterPro" id="IPR007110">
    <property type="entry name" value="Ig-like_dom"/>
</dbReference>
<dbReference type="InterPro" id="IPR013783">
    <property type="entry name" value="Ig-like_fold"/>
</dbReference>
<dbReference type="GO" id="GO:0098632">
    <property type="term" value="F:cell-cell adhesion mediator activity"/>
    <property type="evidence" value="ECO:0007669"/>
    <property type="project" value="TreeGrafter"/>
</dbReference>
<dbReference type="InParanoid" id="W5KFX2"/>
<evidence type="ECO:0000313" key="18">
    <source>
        <dbReference type="Proteomes" id="UP000018467"/>
    </source>
</evidence>
<dbReference type="InterPro" id="IPR003961">
    <property type="entry name" value="FN3_dom"/>
</dbReference>
<dbReference type="eggNOG" id="KOG3513">
    <property type="taxonomic scope" value="Eukaryota"/>
</dbReference>
<name>W5KFX2_ASTMX</name>
<feature type="domain" description="Fibronectin type-III" evidence="16">
    <location>
        <begin position="602"/>
        <end position="700"/>
    </location>
</feature>
<comment type="similarity">
    <text evidence="2">Belongs to the immunoglobulin superfamily. Contactin family.</text>
</comment>
<dbReference type="GeneTree" id="ENSGT00940000158183"/>
<keyword evidence="8" id="KW-0472">Membrane</keyword>
<reference evidence="17" key="3">
    <citation type="submission" date="2025-08" db="UniProtKB">
        <authorList>
            <consortium name="Ensembl"/>
        </authorList>
    </citation>
    <scope>IDENTIFICATION</scope>
</reference>
<evidence type="ECO:0000256" key="5">
    <source>
        <dbReference type="ARBA" id="ARBA00022729"/>
    </source>
</evidence>
<dbReference type="InterPro" id="IPR013098">
    <property type="entry name" value="Ig_I-set"/>
</dbReference>
<evidence type="ECO:0000256" key="7">
    <source>
        <dbReference type="ARBA" id="ARBA00022889"/>
    </source>
</evidence>
<evidence type="ECO:0000313" key="17">
    <source>
        <dbReference type="Ensembl" id="ENSAMXP00000006483.2"/>
    </source>
</evidence>
<dbReference type="InterPro" id="IPR036179">
    <property type="entry name" value="Ig-like_dom_sf"/>
</dbReference>
<dbReference type="SUPFAM" id="SSF48726">
    <property type="entry name" value="Immunoglobulin"/>
    <property type="match status" value="6"/>
</dbReference>
<evidence type="ECO:0000256" key="9">
    <source>
        <dbReference type="ARBA" id="ARBA00023157"/>
    </source>
</evidence>
<feature type="domain" description="Ig-like" evidence="15">
    <location>
        <begin position="55"/>
        <end position="140"/>
    </location>
</feature>
<accession>W5KFX2</accession>
<keyword evidence="18" id="KW-1185">Reference proteome</keyword>
<dbReference type="SMART" id="SM00409">
    <property type="entry name" value="IG"/>
    <property type="match status" value="6"/>
</dbReference>
<dbReference type="SUPFAM" id="SSF49265">
    <property type="entry name" value="Fibronectin type III"/>
    <property type="match status" value="2"/>
</dbReference>
<feature type="domain" description="Ig-like" evidence="15">
    <location>
        <begin position="256"/>
        <end position="341"/>
    </location>
</feature>
<evidence type="ECO:0000256" key="2">
    <source>
        <dbReference type="ARBA" id="ARBA00009812"/>
    </source>
</evidence>
<evidence type="ECO:0000259" key="15">
    <source>
        <dbReference type="PROSITE" id="PS50835"/>
    </source>
</evidence>
<dbReference type="AlphaFoldDB" id="W5KFX2"/>
<dbReference type="FunFam" id="2.60.40.10:FF:000005">
    <property type="entry name" value="Neuronal cell adhesion molecule"/>
    <property type="match status" value="1"/>
</dbReference>
<dbReference type="InterPro" id="IPR003599">
    <property type="entry name" value="Ig_sub"/>
</dbReference>
<sequence>MKPDSSSSSLLTPRSRPRQDHGSFAQDWPPFSRQRLSALSSQEDYRSEESEEYGPVFIQEPDDAIFSLDSDDKKVMMSCEARGNPAPTYSWLINGTDVDVEADFRYSLIDGNLIINNASEAIDFGKYQCRAENSVGTVLSREALLQFAYLGVFSTRARGGVSVREGQGVVLMCTPPPHSPEIIYSWVFNEFPSFVAEDSRRFISQETGNLYISKVQPSDVGSYICLVKNTVTNARVLSPPTPLTLKTDGVMGEYEPKIEVHFPPTVLAAKGVTVRLECFALGNPVPTITWRKINGNIPKKARLRKSQAVLEIPNIQLEDSGSYECKAENSRGGTAFRGHLQVYTMPQWTSMINDSQLDKPLTPQNRVEMLNGELIIHRVQQADSGMYQCVAENKYGAIYSSAELKILASAPMFNTNTVTIIATMGKDVSLECRPRASPKPRITWNKGDRRVQASRRIMLLRNNTLRIINSSRADEGSYVCQADNQFGSAEMTTTLLVKEAMKVELSPKRVEVTVGESVVLSCKATHDPSLDVNFLWLLNNQPLNAQQGGGHFEYIRTQSSTADLMIRSILLKHAGKYGCRVQTTADTVLAEAELLVRGPPGPPGVVIVEEITDTTATLSWSHGVDNHSPITTYNLQARSPFSLGWQTVKTDPEPVTGDMESAMAIELNPWVEYEFRVVATNSIGTGDPSAPSRAVRTKEAVPSVAPTNVSGGNGRRHELVVSWEPVSEEFQNGEGFGYIVAFRANGTRGWKEKMVTSADSTTYKYRDETFPPLTPFEVKVGVYNNKGDGPFSKVVTVFSAEGEPREAPTEVKASAMSSSEIKVIWKAPNPGPGRPQGYEVSYWKDMEQEESGKKKRTVGNETAMLLSGLDGNTVYLITVKGFNSIGQGPPSAAIRVNTKKNPPSLPPGNVMWIQEGNNVSLSWDPVKAMENESDVIGYKVLLRQEGRGHSQVMRTPNSAAVLVLPEGGTYIIVVRAVSEGGEGAASSEIRVLTSSGVRAKSGQLSVHTLPSNLVWTPLLLVLMVPSAPW</sequence>
<keyword evidence="3" id="KW-1003">Cell membrane</keyword>
<evidence type="ECO:0000256" key="11">
    <source>
        <dbReference type="ARBA" id="ARBA00023288"/>
    </source>
</evidence>
<dbReference type="FunFam" id="2.60.40.10:FF:000052">
    <property type="entry name" value="Contactin 1"/>
    <property type="match status" value="1"/>
</dbReference>
<dbReference type="FunFam" id="2.60.40.10:FF:000028">
    <property type="entry name" value="Neuronal cell adhesion molecule"/>
    <property type="match status" value="1"/>
</dbReference>
<feature type="domain" description="Fibronectin type-III" evidence="16">
    <location>
        <begin position="902"/>
        <end position="996"/>
    </location>
</feature>
<keyword evidence="4" id="KW-0336">GPI-anchor</keyword>
<dbReference type="FunFam" id="2.60.40.10:FF:000004">
    <property type="entry name" value="DCC isoform 1"/>
    <property type="match status" value="1"/>
</dbReference>
<dbReference type="Pfam" id="PF00041">
    <property type="entry name" value="fn3"/>
    <property type="match status" value="3"/>
</dbReference>
<dbReference type="FunFam" id="2.60.40.10:FF:000064">
    <property type="entry name" value="Contactin 1"/>
    <property type="match status" value="1"/>
</dbReference>
<evidence type="ECO:0000259" key="16">
    <source>
        <dbReference type="PROSITE" id="PS50853"/>
    </source>
</evidence>
<dbReference type="STRING" id="7994.ENSAMXP00000006483"/>
<keyword evidence="6" id="KW-0677">Repeat</keyword>
<keyword evidence="5" id="KW-0732">Signal</keyword>
<dbReference type="HOGENOM" id="CLU_005756_0_0_1"/>
<evidence type="ECO:0000256" key="1">
    <source>
        <dbReference type="ARBA" id="ARBA00004609"/>
    </source>
</evidence>
<dbReference type="Pfam" id="PF13927">
    <property type="entry name" value="Ig_3"/>
    <property type="match status" value="3"/>
</dbReference>
<evidence type="ECO:0000256" key="10">
    <source>
        <dbReference type="ARBA" id="ARBA00023180"/>
    </source>
</evidence>
<feature type="compositionally biased region" description="Low complexity" evidence="14">
    <location>
        <begin position="1"/>
        <end position="14"/>
    </location>
</feature>
<dbReference type="SMART" id="SM00408">
    <property type="entry name" value="IGc2"/>
    <property type="match status" value="6"/>
</dbReference>
<dbReference type="Pfam" id="PF07679">
    <property type="entry name" value="I-set"/>
    <property type="match status" value="3"/>
</dbReference>
<evidence type="ECO:0000256" key="8">
    <source>
        <dbReference type="ARBA" id="ARBA00023136"/>
    </source>
</evidence>
<dbReference type="PROSITE" id="PS50853">
    <property type="entry name" value="FN3"/>
    <property type="match status" value="4"/>
</dbReference>
<dbReference type="Proteomes" id="UP000018467">
    <property type="component" value="Unassembled WGS sequence"/>
</dbReference>
<proteinExistence type="inferred from homology"/>
<dbReference type="FunFam" id="2.60.40.10:FF:000054">
    <property type="entry name" value="Contactin 1"/>
    <property type="match status" value="1"/>
</dbReference>
<dbReference type="SMART" id="SM00060">
    <property type="entry name" value="FN3"/>
    <property type="match status" value="4"/>
</dbReference>
<dbReference type="GO" id="GO:0005886">
    <property type="term" value="C:plasma membrane"/>
    <property type="evidence" value="ECO:0007669"/>
    <property type="project" value="UniProtKB-SubCell"/>
</dbReference>
<dbReference type="GO" id="GO:0098552">
    <property type="term" value="C:side of membrane"/>
    <property type="evidence" value="ECO:0007669"/>
    <property type="project" value="UniProtKB-KW"/>
</dbReference>
<dbReference type="InterPro" id="IPR036116">
    <property type="entry name" value="FN3_sf"/>
</dbReference>
<comment type="subcellular location">
    <subcellularLocation>
        <location evidence="1">Cell membrane</location>
        <topology evidence="1">Lipid-anchor</topology>
        <topology evidence="1">GPI-anchor</topology>
    </subcellularLocation>
</comment>
<dbReference type="Bgee" id="ENSAMXG00000005969">
    <property type="expression patterns" value="Expressed in brain and 2 other cell types or tissues"/>
</dbReference>
<keyword evidence="11" id="KW-0449">Lipoprotein</keyword>
<dbReference type="InterPro" id="IPR003598">
    <property type="entry name" value="Ig_sub2"/>
</dbReference>
<dbReference type="FunFam" id="2.60.40.10:FF:000044">
    <property type="entry name" value="Contactin 1"/>
    <property type="match status" value="1"/>
</dbReference>
<feature type="domain" description="Ig-like" evidence="15">
    <location>
        <begin position="163"/>
        <end position="238"/>
    </location>
</feature>
<dbReference type="GO" id="GO:0030424">
    <property type="term" value="C:axon"/>
    <property type="evidence" value="ECO:0007669"/>
    <property type="project" value="TreeGrafter"/>
</dbReference>
<dbReference type="PANTHER" id="PTHR44170">
    <property type="entry name" value="PROTEIN SIDEKICK"/>
    <property type="match status" value="1"/>
</dbReference>
<keyword evidence="12" id="KW-0393">Immunoglobulin domain</keyword>
<keyword evidence="9" id="KW-1015">Disulfide bond</keyword>
<dbReference type="Ensembl" id="ENSAMXT00000006483.2">
    <property type="protein sequence ID" value="ENSAMXP00000006483.2"/>
    <property type="gene ID" value="ENSAMXG00000005969.2"/>
</dbReference>
<evidence type="ECO:0000256" key="3">
    <source>
        <dbReference type="ARBA" id="ARBA00022475"/>
    </source>
</evidence>
<reference evidence="18" key="2">
    <citation type="journal article" date="2014" name="Nat. Commun.">
        <title>The cavefish genome reveals candidate genes for eye loss.</title>
        <authorList>
            <person name="McGaugh S.E."/>
            <person name="Gross J.B."/>
            <person name="Aken B."/>
            <person name="Blin M."/>
            <person name="Borowsky R."/>
            <person name="Chalopin D."/>
            <person name="Hinaux H."/>
            <person name="Jeffery W.R."/>
            <person name="Keene A."/>
            <person name="Ma L."/>
            <person name="Minx P."/>
            <person name="Murphy D."/>
            <person name="O'Quin K.E."/>
            <person name="Retaux S."/>
            <person name="Rohner N."/>
            <person name="Searle S.M."/>
            <person name="Stahl B.A."/>
            <person name="Tabin C."/>
            <person name="Volff J.N."/>
            <person name="Yoshizawa M."/>
            <person name="Warren W.C."/>
        </authorList>
    </citation>
    <scope>NUCLEOTIDE SEQUENCE [LARGE SCALE GENOMIC DNA]</scope>
    <source>
        <strain evidence="18">female</strain>
    </source>
</reference>
<dbReference type="PROSITE" id="PS50835">
    <property type="entry name" value="IG_LIKE"/>
    <property type="match status" value="5"/>
</dbReference>
<dbReference type="GO" id="GO:0007411">
    <property type="term" value="P:axon guidance"/>
    <property type="evidence" value="ECO:0007669"/>
    <property type="project" value="TreeGrafter"/>
</dbReference>
<feature type="domain" description="Ig-like" evidence="15">
    <location>
        <begin position="501"/>
        <end position="595"/>
    </location>
</feature>
<feature type="domain" description="Fibronectin type-III" evidence="16">
    <location>
        <begin position="807"/>
        <end position="901"/>
    </location>
</feature>
<reference evidence="17" key="4">
    <citation type="submission" date="2025-09" db="UniProtKB">
        <authorList>
            <consortium name="Ensembl"/>
        </authorList>
    </citation>
    <scope>IDENTIFICATION</scope>
</reference>
<evidence type="ECO:0000256" key="14">
    <source>
        <dbReference type="SAM" id="MobiDB-lite"/>
    </source>
</evidence>
<evidence type="ECO:0000256" key="13">
    <source>
        <dbReference type="ARBA" id="ARBA00044127"/>
    </source>
</evidence>
<feature type="domain" description="Ig-like" evidence="15">
    <location>
        <begin position="411"/>
        <end position="498"/>
    </location>
</feature>
<evidence type="ECO:0000256" key="12">
    <source>
        <dbReference type="ARBA" id="ARBA00023319"/>
    </source>
</evidence>
<organism evidence="17 18">
    <name type="scientific">Astyanax mexicanus</name>
    <name type="common">Blind cave fish</name>
    <name type="synonym">Astyanax fasciatus mexicanus</name>
    <dbReference type="NCBI Taxonomy" id="7994"/>
    <lineage>
        <taxon>Eukaryota</taxon>
        <taxon>Metazoa</taxon>
        <taxon>Chordata</taxon>
        <taxon>Craniata</taxon>
        <taxon>Vertebrata</taxon>
        <taxon>Euteleostomi</taxon>
        <taxon>Actinopterygii</taxon>
        <taxon>Neopterygii</taxon>
        <taxon>Teleostei</taxon>
        <taxon>Ostariophysi</taxon>
        <taxon>Characiformes</taxon>
        <taxon>Characoidei</taxon>
        <taxon>Acestrorhamphidae</taxon>
        <taxon>Acestrorhamphinae</taxon>
        <taxon>Astyanax</taxon>
    </lineage>
</organism>
<dbReference type="FunFam" id="2.60.40.10:FF:000035">
    <property type="entry name" value="Contactin 1"/>
    <property type="match status" value="1"/>
</dbReference>